<dbReference type="EMBL" id="CAKMRJ010003334">
    <property type="protein sequence ID" value="CAH1430942.1"/>
    <property type="molecule type" value="Genomic_DNA"/>
</dbReference>
<accession>A0AAU9MWP1</accession>
<keyword evidence="3" id="KW-1185">Reference proteome</keyword>
<feature type="chain" id="PRO_5043549618" evidence="1">
    <location>
        <begin position="34"/>
        <end position="94"/>
    </location>
</feature>
<dbReference type="Proteomes" id="UP001157418">
    <property type="component" value="Unassembled WGS sequence"/>
</dbReference>
<comment type="caution">
    <text evidence="2">The sequence shown here is derived from an EMBL/GenBank/DDBJ whole genome shotgun (WGS) entry which is preliminary data.</text>
</comment>
<proteinExistence type="predicted"/>
<name>A0AAU9MWP1_9ASTR</name>
<evidence type="ECO:0000313" key="3">
    <source>
        <dbReference type="Proteomes" id="UP001157418"/>
    </source>
</evidence>
<evidence type="ECO:0000313" key="2">
    <source>
        <dbReference type="EMBL" id="CAH1430942.1"/>
    </source>
</evidence>
<evidence type="ECO:0000256" key="1">
    <source>
        <dbReference type="SAM" id="SignalP"/>
    </source>
</evidence>
<sequence length="94" mass="10842">MFKKASKASEIWELETFLITLALLPIQCRSVMGKEMLTYEIGRGMMRMKIIYNSCCCSAEELAEVKQMIKTPEFFNKLVDSMAPIVFGHQDIKR</sequence>
<feature type="signal peptide" evidence="1">
    <location>
        <begin position="1"/>
        <end position="33"/>
    </location>
</feature>
<dbReference type="AlphaFoldDB" id="A0AAU9MWP1"/>
<gene>
    <name evidence="2" type="ORF">LVIROSA_LOCUS17680</name>
</gene>
<protein>
    <submittedName>
        <fullName evidence="2">Uncharacterized protein</fullName>
    </submittedName>
</protein>
<reference evidence="2 3" key="1">
    <citation type="submission" date="2022-01" db="EMBL/GenBank/DDBJ databases">
        <authorList>
            <person name="Xiong W."/>
            <person name="Schranz E."/>
        </authorList>
    </citation>
    <scope>NUCLEOTIDE SEQUENCE [LARGE SCALE GENOMIC DNA]</scope>
</reference>
<organism evidence="2 3">
    <name type="scientific">Lactuca virosa</name>
    <dbReference type="NCBI Taxonomy" id="75947"/>
    <lineage>
        <taxon>Eukaryota</taxon>
        <taxon>Viridiplantae</taxon>
        <taxon>Streptophyta</taxon>
        <taxon>Embryophyta</taxon>
        <taxon>Tracheophyta</taxon>
        <taxon>Spermatophyta</taxon>
        <taxon>Magnoliopsida</taxon>
        <taxon>eudicotyledons</taxon>
        <taxon>Gunneridae</taxon>
        <taxon>Pentapetalae</taxon>
        <taxon>asterids</taxon>
        <taxon>campanulids</taxon>
        <taxon>Asterales</taxon>
        <taxon>Asteraceae</taxon>
        <taxon>Cichorioideae</taxon>
        <taxon>Cichorieae</taxon>
        <taxon>Lactucinae</taxon>
        <taxon>Lactuca</taxon>
    </lineage>
</organism>
<keyword evidence="1" id="KW-0732">Signal</keyword>